<protein>
    <submittedName>
        <fullName evidence="1">Uncharacterized protein</fullName>
    </submittedName>
</protein>
<dbReference type="Proteomes" id="UP000694402">
    <property type="component" value="Unassembled WGS sequence"/>
</dbReference>
<dbReference type="AlphaFoldDB" id="A0AAZ3R2M0"/>
<name>A0AAZ3R2M0_ONCTS</name>
<reference evidence="1" key="3">
    <citation type="submission" date="2025-09" db="UniProtKB">
        <authorList>
            <consortium name="Ensembl"/>
        </authorList>
    </citation>
    <scope>IDENTIFICATION</scope>
</reference>
<reference evidence="2" key="1">
    <citation type="journal article" date="2018" name="PLoS ONE">
        <title>Chinook salmon (Oncorhynchus tshawytscha) genome and transcriptome.</title>
        <authorList>
            <person name="Christensen K.A."/>
            <person name="Leong J.S."/>
            <person name="Sakhrani D."/>
            <person name="Biagi C.A."/>
            <person name="Minkley D.R."/>
            <person name="Withler R.E."/>
            <person name="Rondeau E.B."/>
            <person name="Koop B.F."/>
            <person name="Devlin R.H."/>
        </authorList>
    </citation>
    <scope>NUCLEOTIDE SEQUENCE [LARGE SCALE GENOMIC DNA]</scope>
</reference>
<evidence type="ECO:0000313" key="2">
    <source>
        <dbReference type="Proteomes" id="UP000694402"/>
    </source>
</evidence>
<organism evidence="1 2">
    <name type="scientific">Oncorhynchus tshawytscha</name>
    <name type="common">Chinook salmon</name>
    <name type="synonym">Salmo tshawytscha</name>
    <dbReference type="NCBI Taxonomy" id="74940"/>
    <lineage>
        <taxon>Eukaryota</taxon>
        <taxon>Metazoa</taxon>
        <taxon>Chordata</taxon>
        <taxon>Craniata</taxon>
        <taxon>Vertebrata</taxon>
        <taxon>Euteleostomi</taxon>
        <taxon>Actinopterygii</taxon>
        <taxon>Neopterygii</taxon>
        <taxon>Teleostei</taxon>
        <taxon>Protacanthopterygii</taxon>
        <taxon>Salmoniformes</taxon>
        <taxon>Salmonidae</taxon>
        <taxon>Salmoninae</taxon>
        <taxon>Oncorhynchus</taxon>
    </lineage>
</organism>
<accession>A0AAZ3R2M0</accession>
<reference evidence="1" key="2">
    <citation type="submission" date="2025-08" db="UniProtKB">
        <authorList>
            <consortium name="Ensembl"/>
        </authorList>
    </citation>
    <scope>IDENTIFICATION</scope>
</reference>
<keyword evidence="2" id="KW-1185">Reference proteome</keyword>
<evidence type="ECO:0000313" key="1">
    <source>
        <dbReference type="Ensembl" id="ENSOTSP00005135476.1"/>
    </source>
</evidence>
<proteinExistence type="predicted"/>
<sequence>MHMCLHFFDKSAEPVRVLVTGDVFGKDQVEEGRSTSSISISIVTGIFCCQWWCPCFVLTSAVRPQY</sequence>
<dbReference type="Ensembl" id="ENSOTST00005177650.1">
    <property type="protein sequence ID" value="ENSOTSP00005135476.1"/>
    <property type="gene ID" value="ENSOTSG00005077522.1"/>
</dbReference>